<name>A0A1J1HWM7_9DIPT</name>
<dbReference type="Proteomes" id="UP000183832">
    <property type="component" value="Unassembled WGS sequence"/>
</dbReference>
<evidence type="ECO:0000313" key="1">
    <source>
        <dbReference type="EMBL" id="CRK92472.1"/>
    </source>
</evidence>
<organism evidence="1 2">
    <name type="scientific">Clunio marinus</name>
    <dbReference type="NCBI Taxonomy" id="568069"/>
    <lineage>
        <taxon>Eukaryota</taxon>
        <taxon>Metazoa</taxon>
        <taxon>Ecdysozoa</taxon>
        <taxon>Arthropoda</taxon>
        <taxon>Hexapoda</taxon>
        <taxon>Insecta</taxon>
        <taxon>Pterygota</taxon>
        <taxon>Neoptera</taxon>
        <taxon>Endopterygota</taxon>
        <taxon>Diptera</taxon>
        <taxon>Nematocera</taxon>
        <taxon>Chironomoidea</taxon>
        <taxon>Chironomidae</taxon>
        <taxon>Clunio</taxon>
    </lineage>
</organism>
<evidence type="ECO:0000313" key="2">
    <source>
        <dbReference type="Proteomes" id="UP000183832"/>
    </source>
</evidence>
<sequence length="65" mass="7426">MEALHQLDKSDSLLGHHHYGAQTLNFQKSATHSYQTCCSRKYISELHGEVISSILTEREIKVNKL</sequence>
<dbReference type="EMBL" id="CVRI01000029">
    <property type="protein sequence ID" value="CRK92472.1"/>
    <property type="molecule type" value="Genomic_DNA"/>
</dbReference>
<reference evidence="1 2" key="1">
    <citation type="submission" date="2015-04" db="EMBL/GenBank/DDBJ databases">
        <authorList>
            <person name="Syromyatnikov M.Y."/>
            <person name="Popov V.N."/>
        </authorList>
    </citation>
    <scope>NUCLEOTIDE SEQUENCE [LARGE SCALE GENOMIC DNA]</scope>
</reference>
<accession>A0A1J1HWM7</accession>
<proteinExistence type="predicted"/>
<protein>
    <submittedName>
        <fullName evidence="1">CLUMA_CG006064, isoform A</fullName>
    </submittedName>
</protein>
<keyword evidence="2" id="KW-1185">Reference proteome</keyword>
<dbReference type="AlphaFoldDB" id="A0A1J1HWM7"/>
<gene>
    <name evidence="1" type="ORF">CLUMA_CG006064</name>
</gene>